<dbReference type="EMBL" id="VLLP01000001">
    <property type="protein sequence ID" value="TWJ26841.1"/>
    <property type="molecule type" value="Genomic_DNA"/>
</dbReference>
<sequence length="225" mass="24018">MRRRIVPVVALVLVCVLTACGGSGSGKKKRSRDSRPAAGSSAKKVVTPSTDRDDEARADPTPSPTKTPRRKVRALTCGDLRDAQVGSSTVRYQGYPDHLPLHEGRWSGEDGATVLLQEPCAIGDLDGDGAADAVGAVMLETGGTGRFWSLVVWRNVGGEPRYVTVTDLGDRTPVQSIRITDRKATVVYLTRAADAAMAELNIRRTAVHRLSGSRFPEVSHTDAAA</sequence>
<dbReference type="RefSeq" id="WP_145815292.1">
    <property type="nucleotide sequence ID" value="NZ_AP023438.1"/>
</dbReference>
<comment type="caution">
    <text evidence="2">The sequence shown here is derived from an EMBL/GenBank/DDBJ whole genome shotgun (WGS) entry which is preliminary data.</text>
</comment>
<dbReference type="AlphaFoldDB" id="A0A562WA17"/>
<dbReference type="OrthoDB" id="4231854at2"/>
<reference evidence="2 3" key="1">
    <citation type="submission" date="2019-07" db="EMBL/GenBank/DDBJ databases">
        <title>R&amp;d 2014.</title>
        <authorList>
            <person name="Klenk H.-P."/>
        </authorList>
    </citation>
    <scope>NUCLEOTIDE SEQUENCE [LARGE SCALE GENOMIC DNA]</scope>
    <source>
        <strain evidence="2 3">DSM 43912</strain>
    </source>
</reference>
<dbReference type="PROSITE" id="PS51257">
    <property type="entry name" value="PROKAR_LIPOPROTEIN"/>
    <property type="match status" value="1"/>
</dbReference>
<evidence type="ECO:0000313" key="2">
    <source>
        <dbReference type="EMBL" id="TWJ26841.1"/>
    </source>
</evidence>
<dbReference type="Proteomes" id="UP000319728">
    <property type="component" value="Unassembled WGS sequence"/>
</dbReference>
<evidence type="ECO:0000313" key="3">
    <source>
        <dbReference type="Proteomes" id="UP000319728"/>
    </source>
</evidence>
<evidence type="ECO:0000256" key="1">
    <source>
        <dbReference type="SAM" id="MobiDB-lite"/>
    </source>
</evidence>
<feature type="region of interest" description="Disordered" evidence="1">
    <location>
        <begin position="22"/>
        <end position="71"/>
    </location>
</feature>
<keyword evidence="3" id="KW-1185">Reference proteome</keyword>
<name>A0A562WA17_9ACTN</name>
<protein>
    <submittedName>
        <fullName evidence="2">Uncharacterized protein</fullName>
    </submittedName>
</protein>
<gene>
    <name evidence="2" type="ORF">JD81_00323</name>
</gene>
<accession>A0A562WA17</accession>
<proteinExistence type="predicted"/>
<organism evidence="2 3">
    <name type="scientific">Micromonospora sagamiensis</name>
    <dbReference type="NCBI Taxonomy" id="47875"/>
    <lineage>
        <taxon>Bacteria</taxon>
        <taxon>Bacillati</taxon>
        <taxon>Actinomycetota</taxon>
        <taxon>Actinomycetes</taxon>
        <taxon>Micromonosporales</taxon>
        <taxon>Micromonosporaceae</taxon>
        <taxon>Micromonospora</taxon>
    </lineage>
</organism>